<dbReference type="GO" id="GO:0016829">
    <property type="term" value="F:lyase activity"/>
    <property type="evidence" value="ECO:0007669"/>
    <property type="project" value="InterPro"/>
</dbReference>
<dbReference type="InterPro" id="IPR001597">
    <property type="entry name" value="ArAA_b-elim_lyase/Thr_aldolase"/>
</dbReference>
<evidence type="ECO:0000313" key="6">
    <source>
        <dbReference type="Proteomes" id="UP000004650"/>
    </source>
</evidence>
<comment type="similarity">
    <text evidence="2">Belongs to the threonine aldolase family.</text>
</comment>
<evidence type="ECO:0000313" key="5">
    <source>
        <dbReference type="EMBL" id="KMV75775.1"/>
    </source>
</evidence>
<evidence type="ECO:0000256" key="2">
    <source>
        <dbReference type="ARBA" id="ARBA00006966"/>
    </source>
</evidence>
<dbReference type="SUPFAM" id="SSF53383">
    <property type="entry name" value="PLP-dependent transferases"/>
    <property type="match status" value="1"/>
</dbReference>
<sequence>MISFKNDYSEGACPEVLEALVKTNYEQTVGYGEDEYCEEARNLIKENINYPNADIYFLVGGTQANTTVISHSLKPYEAVIACKTGHISIHETGAIEATGHKIIEVDGIDGKLTPNLILNELRKHEDHHMVKPKMVYISNTTEIGTVYTKSELENISKVCKENNLYLYLDGARLASALASEKCDVNLEDYPKYCDVFYIGGTKCGLLFGEAVVIINDEIKKRISIFC</sequence>
<dbReference type="Gene3D" id="3.40.640.10">
    <property type="entry name" value="Type I PLP-dependent aspartate aminotransferase-like (Major domain)"/>
    <property type="match status" value="1"/>
</dbReference>
<comment type="cofactor">
    <cofactor evidence="1">
        <name>pyridoxal 5'-phosphate</name>
        <dbReference type="ChEBI" id="CHEBI:597326"/>
    </cofactor>
</comment>
<gene>
    <name evidence="5" type="ORF">PSAG_04853</name>
</gene>
<evidence type="ECO:0000256" key="1">
    <source>
        <dbReference type="ARBA" id="ARBA00001933"/>
    </source>
</evidence>
<dbReference type="AlphaFoldDB" id="A0A0K9CMJ7"/>
<keyword evidence="3" id="KW-0663">Pyridoxal phosphate</keyword>
<dbReference type="Proteomes" id="UP000004650">
    <property type="component" value="Unassembled WGS sequence"/>
</dbReference>
<dbReference type="GO" id="GO:0006520">
    <property type="term" value="P:amino acid metabolic process"/>
    <property type="evidence" value="ECO:0007669"/>
    <property type="project" value="InterPro"/>
</dbReference>
<name>A0A0K9CMJ7_9FUSO</name>
<protein>
    <recommendedName>
        <fullName evidence="4">Aromatic amino acid beta-eliminating lyase/threonine aldolase domain-containing protein</fullName>
    </recommendedName>
</protein>
<dbReference type="PANTHER" id="PTHR48097">
    <property type="entry name" value="L-THREONINE ALDOLASE-RELATED"/>
    <property type="match status" value="1"/>
</dbReference>
<dbReference type="Pfam" id="PF01212">
    <property type="entry name" value="Beta_elim_lyase"/>
    <property type="match status" value="1"/>
</dbReference>
<dbReference type="InterPro" id="IPR015421">
    <property type="entry name" value="PyrdxlP-dep_Trfase_major"/>
</dbReference>
<feature type="domain" description="Aromatic amino acid beta-eliminating lyase/threonine aldolase" evidence="4">
    <location>
        <begin position="11"/>
        <end position="223"/>
    </location>
</feature>
<reference evidence="6" key="1">
    <citation type="submission" date="2009-02" db="EMBL/GenBank/DDBJ databases">
        <title>The Genome Sequence of Shigella sp. D9.</title>
        <authorList>
            <consortium name="The Broad Institute Genome Sequencing Platform"/>
            <person name="Ward D."/>
            <person name="Young S.K."/>
            <person name="Kodira C.D."/>
            <person name="Zeng Q."/>
            <person name="Koehrsen M."/>
            <person name="Alvarado L."/>
            <person name="Berlin A."/>
            <person name="Borenstein D."/>
            <person name="Chen Z."/>
            <person name="Engels R."/>
            <person name="Freedman E."/>
            <person name="Gellesch M."/>
            <person name="Goldberg J."/>
            <person name="Griggs A."/>
            <person name="Gujja S."/>
            <person name="Heiman D."/>
            <person name="Hepburn T."/>
            <person name="Howarth C."/>
            <person name="Jen D."/>
            <person name="Larson L."/>
            <person name="Lewis B."/>
            <person name="Mehta T."/>
            <person name="Park D."/>
            <person name="Pearson M."/>
            <person name="Roberts A."/>
            <person name="Saif S."/>
            <person name="Shea T."/>
            <person name="Shenoy N."/>
            <person name="Sisk P."/>
            <person name="Stolte C."/>
            <person name="Sykes S."/>
            <person name="Walk T."/>
            <person name="White J."/>
            <person name="Yandava C."/>
            <person name="Allen-Vercoe E."/>
            <person name="Strauss J."/>
            <person name="Sibley C."/>
            <person name="White A."/>
            <person name="Ambrose C."/>
            <person name="Lander E."/>
            <person name="Nusbaum C."/>
            <person name="Galagan J."/>
            <person name="Birren B."/>
        </authorList>
    </citation>
    <scope>NUCLEOTIDE SEQUENCE [LARGE SCALE GENOMIC DNA]</scope>
    <source>
        <strain evidence="6">D11</strain>
    </source>
</reference>
<evidence type="ECO:0000259" key="4">
    <source>
        <dbReference type="Pfam" id="PF01212"/>
    </source>
</evidence>
<comment type="caution">
    <text evidence="5">The sequence shown here is derived from an EMBL/GenBank/DDBJ whole genome shotgun (WGS) entry which is preliminary data.</text>
</comment>
<evidence type="ECO:0000256" key="3">
    <source>
        <dbReference type="ARBA" id="ARBA00022898"/>
    </source>
</evidence>
<accession>A0A0K9CMJ7</accession>
<dbReference type="InterPro" id="IPR015424">
    <property type="entry name" value="PyrdxlP-dep_Trfase"/>
</dbReference>
<dbReference type="EMBL" id="ACDS02000134">
    <property type="protein sequence ID" value="KMV75775.1"/>
    <property type="molecule type" value="Genomic_DNA"/>
</dbReference>
<organism evidence="5 6">
    <name type="scientific">Fusobacterium animalis D11</name>
    <dbReference type="NCBI Taxonomy" id="556264"/>
    <lineage>
        <taxon>Bacteria</taxon>
        <taxon>Fusobacteriati</taxon>
        <taxon>Fusobacteriota</taxon>
        <taxon>Fusobacteriia</taxon>
        <taxon>Fusobacteriales</taxon>
        <taxon>Fusobacteriaceae</taxon>
        <taxon>Fusobacterium</taxon>
    </lineage>
</organism>
<proteinExistence type="inferred from homology"/>
<reference evidence="5 6" key="2">
    <citation type="submission" date="2013-10" db="EMBL/GenBank/DDBJ databases">
        <title>The Genome Sequence of Fusobacterium nucleatum subsp. animalis D11.</title>
        <authorList>
            <consortium name="The Broad Institute Genomics Platform"/>
            <person name="Earl A."/>
            <person name="Ward D."/>
            <person name="Feldgarden M."/>
            <person name="Gevers D."/>
            <person name="Kostic A."/>
            <person name="Garrett W."/>
            <person name="Young S.K."/>
            <person name="Zeng Q."/>
            <person name="Gargeya S."/>
            <person name="Fitzgerald M."/>
            <person name="Abouelleil A."/>
            <person name="Alvarado L."/>
            <person name="Berlin A.M."/>
            <person name="Chapman S.B."/>
            <person name="Gainer-Dewar J."/>
            <person name="Goldberg J."/>
            <person name="Gnerre S."/>
            <person name="Griggs A."/>
            <person name="Gujja S."/>
            <person name="Hansen M."/>
            <person name="Howarth C."/>
            <person name="Imamovic A."/>
            <person name="Ireland A."/>
            <person name="Larimer J."/>
            <person name="McCowan C."/>
            <person name="Murphy C."/>
            <person name="Pearson M."/>
            <person name="Poon T.W."/>
            <person name="Priest M."/>
            <person name="Roberts A."/>
            <person name="Saif S."/>
            <person name="Shea T."/>
            <person name="Sykes S."/>
            <person name="Wortman J."/>
            <person name="Nusbaum C."/>
            <person name="Birren B."/>
        </authorList>
    </citation>
    <scope>NUCLEOTIDE SEQUENCE [LARGE SCALE GENOMIC DNA]</scope>
    <source>
        <strain evidence="5 6">D11</strain>
    </source>
</reference>
<dbReference type="PANTHER" id="PTHR48097:SF5">
    <property type="entry name" value="LOW SPECIFICITY L-THREONINE ALDOLASE"/>
    <property type="match status" value="1"/>
</dbReference>